<sequence>MLKNRSDIPLELFVTHGNLL</sequence>
<comment type="caution">
    <text evidence="1">The sequence shown here is derived from an EMBL/GenBank/DDBJ whole genome shotgun (WGS) entry which is preliminary data.</text>
</comment>
<evidence type="ECO:0000313" key="1">
    <source>
        <dbReference type="EMBL" id="CAG7667391.1"/>
    </source>
</evidence>
<evidence type="ECO:0000313" key="2">
    <source>
        <dbReference type="Proteomes" id="UP000708208"/>
    </source>
</evidence>
<proteinExistence type="predicted"/>
<keyword evidence="2" id="KW-1185">Reference proteome</keyword>
<dbReference type="Proteomes" id="UP000708208">
    <property type="component" value="Unassembled WGS sequence"/>
</dbReference>
<gene>
    <name evidence="1" type="ORF">AFUS01_LOCUS1744</name>
</gene>
<dbReference type="EMBL" id="CAJVCH010009781">
    <property type="protein sequence ID" value="CAG7667391.1"/>
    <property type="molecule type" value="Genomic_DNA"/>
</dbReference>
<dbReference type="AlphaFoldDB" id="A0A8J2JDQ0"/>
<organism evidence="1 2">
    <name type="scientific">Allacma fusca</name>
    <dbReference type="NCBI Taxonomy" id="39272"/>
    <lineage>
        <taxon>Eukaryota</taxon>
        <taxon>Metazoa</taxon>
        <taxon>Ecdysozoa</taxon>
        <taxon>Arthropoda</taxon>
        <taxon>Hexapoda</taxon>
        <taxon>Collembola</taxon>
        <taxon>Symphypleona</taxon>
        <taxon>Sminthuridae</taxon>
        <taxon>Allacma</taxon>
    </lineage>
</organism>
<protein>
    <submittedName>
        <fullName evidence="1">Uncharacterized protein</fullName>
    </submittedName>
</protein>
<reference evidence="1" key="1">
    <citation type="submission" date="2021-06" db="EMBL/GenBank/DDBJ databases">
        <authorList>
            <person name="Hodson N. C."/>
            <person name="Mongue J. A."/>
            <person name="Jaron S. K."/>
        </authorList>
    </citation>
    <scope>NUCLEOTIDE SEQUENCE</scope>
</reference>
<accession>A0A8J2JDQ0</accession>
<name>A0A8J2JDQ0_9HEXA</name>
<feature type="non-terminal residue" evidence="1">
    <location>
        <position position="1"/>
    </location>
</feature>